<feature type="compositionally biased region" description="Polar residues" evidence="6">
    <location>
        <begin position="134"/>
        <end position="154"/>
    </location>
</feature>
<evidence type="ECO:0000256" key="1">
    <source>
        <dbReference type="ARBA" id="ARBA00022723"/>
    </source>
</evidence>
<dbReference type="PANTHER" id="PTHR23235:SF176">
    <property type="entry name" value="C2H2-TYPE DOMAIN-CONTAINING PROTEIN"/>
    <property type="match status" value="1"/>
</dbReference>
<dbReference type="FunFam" id="3.30.160.60:FF:000260">
    <property type="entry name" value="Spalt-like transcription factor 1"/>
    <property type="match status" value="1"/>
</dbReference>
<keyword evidence="3 5" id="KW-0863">Zinc-finger</keyword>
<dbReference type="STRING" id="983964.A0A2T4A6S7"/>
<dbReference type="PROSITE" id="PS00028">
    <property type="entry name" value="ZINC_FINGER_C2H2_1"/>
    <property type="match status" value="4"/>
</dbReference>
<protein>
    <recommendedName>
        <fullName evidence="7">C2H2-type domain-containing protein</fullName>
    </recommendedName>
</protein>
<dbReference type="PANTHER" id="PTHR23235">
    <property type="entry name" value="KRUEPPEL-LIKE TRANSCRIPTION FACTOR"/>
    <property type="match status" value="1"/>
</dbReference>
<feature type="domain" description="C2H2-type" evidence="7">
    <location>
        <begin position="244"/>
        <end position="273"/>
    </location>
</feature>
<gene>
    <name evidence="8" type="ORF">M431DRAFT_483876</name>
</gene>
<evidence type="ECO:0000256" key="3">
    <source>
        <dbReference type="ARBA" id="ARBA00022771"/>
    </source>
</evidence>
<sequence>MALEPQQQTQANWTRWPQQIPQTFPMMSSSEFMPFDPRVQAGSQMQRQMSTQYLMDSNYNQPPMSTVSSPQYQHPGTYSYMAYQSPPPSTPLGSPFKTEFAEHTLARMANSTVDRRHSQPMRGYQPYSPISRRGSISSVATKSSAGPGTPSSVASSLVSLGPVTPAPLVASQVINSKTLIYNETIRPSDAINFKTEVDELMKAIQKTQTTEDQQQAPTPVQTPRACVSDAPVLRTQGGKSRKQWVCDGPNCGKSFVQKTHRDIHIRTHTGLRPYVCDKENCGLTFSQRGNLKTHIRRHTGEKPFACSVCGKTFAQRGNLRSHEETHKGLKPFICRLDDCNKSFSQLGNMKTHQNNFHKPTLQKLTQMFVQFSEHGEVPENYHDLFEYFQKHYKNSNKGIKGRGKTRAVAARGLQDVAASRNAKSPVAAQLKTPATTQLPQMAMPAQNQEVSQGRPSPYATPQVPANGLSNVLRNPNPSFGNYGPTSPPVMYDMALSKWGPQHAYTKNH</sequence>
<keyword evidence="2" id="KW-0677">Repeat</keyword>
<dbReference type="GO" id="GO:0000981">
    <property type="term" value="F:DNA-binding transcription factor activity, RNA polymerase II-specific"/>
    <property type="evidence" value="ECO:0007669"/>
    <property type="project" value="TreeGrafter"/>
</dbReference>
<evidence type="ECO:0000259" key="7">
    <source>
        <dbReference type="PROSITE" id="PS50157"/>
    </source>
</evidence>
<keyword evidence="1" id="KW-0479">Metal-binding</keyword>
<keyword evidence="9" id="KW-1185">Reference proteome</keyword>
<dbReference type="Gene3D" id="3.30.160.60">
    <property type="entry name" value="Classic Zinc Finger"/>
    <property type="match status" value="4"/>
</dbReference>
<evidence type="ECO:0000256" key="6">
    <source>
        <dbReference type="SAM" id="MobiDB-lite"/>
    </source>
</evidence>
<feature type="region of interest" description="Disordered" evidence="6">
    <location>
        <begin position="110"/>
        <end position="154"/>
    </location>
</feature>
<dbReference type="FunFam" id="3.30.160.60:FF:000072">
    <property type="entry name" value="zinc finger protein 143 isoform X1"/>
    <property type="match status" value="2"/>
</dbReference>
<dbReference type="InterPro" id="IPR036236">
    <property type="entry name" value="Znf_C2H2_sf"/>
</dbReference>
<feature type="domain" description="C2H2-type" evidence="7">
    <location>
        <begin position="274"/>
        <end position="303"/>
    </location>
</feature>
<evidence type="ECO:0000256" key="2">
    <source>
        <dbReference type="ARBA" id="ARBA00022737"/>
    </source>
</evidence>
<dbReference type="GO" id="GO:0008270">
    <property type="term" value="F:zinc ion binding"/>
    <property type="evidence" value="ECO:0007669"/>
    <property type="project" value="UniProtKB-KW"/>
</dbReference>
<dbReference type="SUPFAM" id="SSF57667">
    <property type="entry name" value="beta-beta-alpha zinc fingers"/>
    <property type="match status" value="2"/>
</dbReference>
<evidence type="ECO:0000256" key="5">
    <source>
        <dbReference type="PROSITE-ProRule" id="PRU00042"/>
    </source>
</evidence>
<dbReference type="Pfam" id="PF00096">
    <property type="entry name" value="zf-C2H2"/>
    <property type="match status" value="4"/>
</dbReference>
<dbReference type="PROSITE" id="PS50157">
    <property type="entry name" value="ZINC_FINGER_C2H2_2"/>
    <property type="match status" value="4"/>
</dbReference>
<feature type="domain" description="C2H2-type" evidence="7">
    <location>
        <begin position="304"/>
        <end position="331"/>
    </location>
</feature>
<dbReference type="SMART" id="SM00355">
    <property type="entry name" value="ZnF_C2H2"/>
    <property type="match status" value="4"/>
</dbReference>
<organism evidence="8 9">
    <name type="scientific">Trichoderma harzianum CBS 226.95</name>
    <dbReference type="NCBI Taxonomy" id="983964"/>
    <lineage>
        <taxon>Eukaryota</taxon>
        <taxon>Fungi</taxon>
        <taxon>Dikarya</taxon>
        <taxon>Ascomycota</taxon>
        <taxon>Pezizomycotina</taxon>
        <taxon>Sordariomycetes</taxon>
        <taxon>Hypocreomycetidae</taxon>
        <taxon>Hypocreales</taxon>
        <taxon>Hypocreaceae</taxon>
        <taxon>Trichoderma</taxon>
    </lineage>
</organism>
<dbReference type="GO" id="GO:0000978">
    <property type="term" value="F:RNA polymerase II cis-regulatory region sequence-specific DNA binding"/>
    <property type="evidence" value="ECO:0007669"/>
    <property type="project" value="UniProtKB-ARBA"/>
</dbReference>
<dbReference type="GeneID" id="36624727"/>
<dbReference type="RefSeq" id="XP_024772434.1">
    <property type="nucleotide sequence ID" value="XM_024916158.1"/>
</dbReference>
<accession>A0A2T4A6S7</accession>
<reference evidence="8 9" key="1">
    <citation type="submission" date="2016-07" db="EMBL/GenBank/DDBJ databases">
        <title>Multiple horizontal gene transfer events from other fungi enriched the ability of initially mycotrophic Trichoderma (Ascomycota) to feed on dead plant biomass.</title>
        <authorList>
            <consortium name="DOE Joint Genome Institute"/>
            <person name="Aerts A."/>
            <person name="Atanasova L."/>
            <person name="Chenthamara K."/>
            <person name="Zhang J."/>
            <person name="Grujic M."/>
            <person name="Henrissat B."/>
            <person name="Kuo A."/>
            <person name="Salamov A."/>
            <person name="Lipzen A."/>
            <person name="Labutti K."/>
            <person name="Barry K."/>
            <person name="Miao Y."/>
            <person name="Rahimi M.J."/>
            <person name="Shen Q."/>
            <person name="Grigoriev I.V."/>
            <person name="Kubicek C.P."/>
            <person name="Druzhinina I.S."/>
        </authorList>
    </citation>
    <scope>NUCLEOTIDE SEQUENCE [LARGE SCALE GENOMIC DNA]</scope>
    <source>
        <strain evidence="8 9">CBS 226.95</strain>
    </source>
</reference>
<evidence type="ECO:0000256" key="4">
    <source>
        <dbReference type="ARBA" id="ARBA00022833"/>
    </source>
</evidence>
<dbReference type="FunFam" id="3.30.160.60:FF:002157">
    <property type="entry name" value="Transcription factor"/>
    <property type="match status" value="1"/>
</dbReference>
<evidence type="ECO:0000313" key="9">
    <source>
        <dbReference type="Proteomes" id="UP000241690"/>
    </source>
</evidence>
<evidence type="ECO:0000313" key="8">
    <source>
        <dbReference type="EMBL" id="PTB52757.1"/>
    </source>
</evidence>
<name>A0A2T4A6S7_TRIHA</name>
<dbReference type="AlphaFoldDB" id="A0A2T4A6S7"/>
<feature type="domain" description="C2H2-type" evidence="7">
    <location>
        <begin position="332"/>
        <end position="357"/>
    </location>
</feature>
<dbReference type="InterPro" id="IPR013087">
    <property type="entry name" value="Znf_C2H2_type"/>
</dbReference>
<keyword evidence="4" id="KW-0862">Zinc</keyword>
<proteinExistence type="predicted"/>
<dbReference type="Proteomes" id="UP000241690">
    <property type="component" value="Unassembled WGS sequence"/>
</dbReference>
<dbReference type="EMBL" id="KZ679683">
    <property type="protein sequence ID" value="PTB52757.1"/>
    <property type="molecule type" value="Genomic_DNA"/>
</dbReference>